<accession>A0A0K0Y5I0</accession>
<protein>
    <submittedName>
        <fullName evidence="1">Uncharacterized protein</fullName>
    </submittedName>
</protein>
<evidence type="ECO:0000313" key="2">
    <source>
        <dbReference type="Proteomes" id="UP000067444"/>
    </source>
</evidence>
<dbReference type="AlphaFoldDB" id="A0A0K0Y5I0"/>
<evidence type="ECO:0000313" key="1">
    <source>
        <dbReference type="EMBL" id="AKS46209.1"/>
    </source>
</evidence>
<dbReference type="OrthoDB" id="9956265at2"/>
<proteinExistence type="predicted"/>
<dbReference type="Proteomes" id="UP000067444">
    <property type="component" value="Chromosome"/>
</dbReference>
<sequence>MPSWTPQLNFNRRFWVGCAITLLSFSFLVVTAVQSRDAYSLSREGIPAEATVTDTRSTAPTPDSPSKFFLTYTYSSNDQAITNERTVPEPFFETHPVGMVWTITVHPNDPTRHELFEGEKRQTAISALIFSALLALFGATLALSGGNLTALRHRLSS</sequence>
<dbReference type="EMBL" id="CP012160">
    <property type="protein sequence ID" value="AKS46209.1"/>
    <property type="molecule type" value="Genomic_DNA"/>
</dbReference>
<dbReference type="STRING" id="1458307.OSB_16610"/>
<dbReference type="KEGG" id="otm:OSB_16610"/>
<name>A0A0K0Y5I0_9RHOB</name>
<keyword evidence="2" id="KW-1185">Reference proteome</keyword>
<gene>
    <name evidence="1" type="ORF">OSB_16610</name>
</gene>
<reference evidence="1 2" key="1">
    <citation type="journal article" date="2015" name="Genome Announc.">
        <title>Closed Genome Sequence of Octadecabacter temperatus SB1, the First Mesophilic Species of the Genus Octadecabacter.</title>
        <authorList>
            <person name="Voget S."/>
            <person name="Billerbeck S."/>
            <person name="Simon M."/>
            <person name="Daniel R."/>
        </authorList>
    </citation>
    <scope>NUCLEOTIDE SEQUENCE [LARGE SCALE GENOMIC DNA]</scope>
    <source>
        <strain evidence="1 2">SB1</strain>
    </source>
</reference>
<dbReference type="RefSeq" id="WP_049834524.1">
    <property type="nucleotide sequence ID" value="NZ_CP012160.1"/>
</dbReference>
<organism evidence="1 2">
    <name type="scientific">Octadecabacter temperatus</name>
    <dbReference type="NCBI Taxonomy" id="1458307"/>
    <lineage>
        <taxon>Bacteria</taxon>
        <taxon>Pseudomonadati</taxon>
        <taxon>Pseudomonadota</taxon>
        <taxon>Alphaproteobacteria</taxon>
        <taxon>Rhodobacterales</taxon>
        <taxon>Roseobacteraceae</taxon>
        <taxon>Octadecabacter</taxon>
    </lineage>
</organism>